<reference evidence="2" key="1">
    <citation type="submission" date="2017-09" db="EMBL/GenBank/DDBJ databases">
        <title>Depth-based differentiation of microbial function through sediment-hosted aquifers and enrichment of novel symbionts in the deep terrestrial subsurface.</title>
        <authorList>
            <person name="Probst A.J."/>
            <person name="Ladd B."/>
            <person name="Jarett J.K."/>
            <person name="Geller-Mcgrath D.E."/>
            <person name="Sieber C.M.K."/>
            <person name="Emerson J.B."/>
            <person name="Anantharaman K."/>
            <person name="Thomas B.C."/>
            <person name="Malmstrom R."/>
            <person name="Stieglmeier M."/>
            <person name="Klingl A."/>
            <person name="Woyke T."/>
            <person name="Ryan C.M."/>
            <person name="Banfield J.F."/>
        </authorList>
    </citation>
    <scope>NUCLEOTIDE SEQUENCE [LARGE SCALE GENOMIC DNA]</scope>
</reference>
<dbReference type="EMBL" id="PFAJ01000052">
    <property type="protein sequence ID" value="PIR96953.1"/>
    <property type="molecule type" value="Genomic_DNA"/>
</dbReference>
<accession>A0A2H0VD07</accession>
<dbReference type="AlphaFoldDB" id="A0A2H0VD07"/>
<name>A0A2H0VD07_9BACT</name>
<evidence type="ECO:0000313" key="1">
    <source>
        <dbReference type="EMBL" id="PIR96953.1"/>
    </source>
</evidence>
<comment type="caution">
    <text evidence="1">The sequence shown here is derived from an EMBL/GenBank/DDBJ whole genome shotgun (WGS) entry which is preliminary data.</text>
</comment>
<sequence>MEILLYTEASIAELEESGFDVSGRVATDTELTEGKTKFNGIPYRCLQFDCCLRMFYFSFVTHGDKTITRGANGVRLLLESLCAAHFYWMRVEFGDHGSRVKKADYAWGRAKIRYVGRGWFIATSPDLRSLLRFEQLVRRGKIEPILGTEVSGRPIEVSGRPIVKAKRRGPIHRLVSRIFSILAGA</sequence>
<evidence type="ECO:0000313" key="2">
    <source>
        <dbReference type="Proteomes" id="UP000230557"/>
    </source>
</evidence>
<proteinExistence type="predicted"/>
<gene>
    <name evidence="1" type="ORF">COT91_03940</name>
</gene>
<dbReference type="Proteomes" id="UP000230557">
    <property type="component" value="Unassembled WGS sequence"/>
</dbReference>
<protein>
    <submittedName>
        <fullName evidence="1">Uncharacterized protein</fullName>
    </submittedName>
</protein>
<organism evidence="1 2">
    <name type="scientific">Candidatus Doudnabacteria bacterium CG10_big_fil_rev_8_21_14_0_10_41_10</name>
    <dbReference type="NCBI Taxonomy" id="1974551"/>
    <lineage>
        <taxon>Bacteria</taxon>
        <taxon>Candidatus Doudnaibacteriota</taxon>
    </lineage>
</organism>